<reference evidence="8 9" key="1">
    <citation type="submission" date="2014-06" db="EMBL/GenBank/DDBJ databases">
        <authorList>
            <person name="Urmite Genomes Urmite Genomes"/>
        </authorList>
    </citation>
    <scope>NUCLEOTIDE SEQUENCE [LARGE SCALE GENOMIC DNA]</scope>
</reference>
<evidence type="ECO:0000256" key="3">
    <source>
        <dbReference type="ARBA" id="ARBA00022692"/>
    </source>
</evidence>
<dbReference type="GO" id="GO:0003677">
    <property type="term" value="F:DNA binding"/>
    <property type="evidence" value="ECO:0007669"/>
    <property type="project" value="UniProtKB-KW"/>
</dbReference>
<gene>
    <name evidence="8" type="ORF">BN59_01094</name>
</gene>
<protein>
    <submittedName>
        <fullName evidence="8">DNA-binding transcriptional activator PspC</fullName>
    </submittedName>
</protein>
<evidence type="ECO:0000256" key="5">
    <source>
        <dbReference type="ARBA" id="ARBA00023136"/>
    </source>
</evidence>
<proteinExistence type="predicted"/>
<evidence type="ECO:0000256" key="4">
    <source>
        <dbReference type="ARBA" id="ARBA00022989"/>
    </source>
</evidence>
<organism evidence="8 9">
    <name type="scientific">Legionella massiliensis</name>
    <dbReference type="NCBI Taxonomy" id="1034943"/>
    <lineage>
        <taxon>Bacteria</taxon>
        <taxon>Pseudomonadati</taxon>
        <taxon>Pseudomonadota</taxon>
        <taxon>Gammaproteobacteria</taxon>
        <taxon>Legionellales</taxon>
        <taxon>Legionellaceae</taxon>
        <taxon>Legionella</taxon>
    </lineage>
</organism>
<evidence type="ECO:0000313" key="8">
    <source>
        <dbReference type="EMBL" id="CDZ76818.1"/>
    </source>
</evidence>
<evidence type="ECO:0000259" key="7">
    <source>
        <dbReference type="Pfam" id="PF04024"/>
    </source>
</evidence>
<evidence type="ECO:0000256" key="1">
    <source>
        <dbReference type="ARBA" id="ARBA00004162"/>
    </source>
</evidence>
<evidence type="ECO:0000256" key="2">
    <source>
        <dbReference type="ARBA" id="ARBA00022475"/>
    </source>
</evidence>
<sequence length="80" mass="9042">MKSTNGTYKKLYRSRDDKKIAGVCGGLGNYFNIDPIWVRIFFIIFFLVGGAAFIVYVVLWLLVPLEPLAGDKNIIKQDSL</sequence>
<keyword evidence="4 6" id="KW-1133">Transmembrane helix</keyword>
<accession>A0A078KYJ2</accession>
<keyword evidence="5 6" id="KW-0472">Membrane</keyword>
<dbReference type="Pfam" id="PF04024">
    <property type="entry name" value="PspC"/>
    <property type="match status" value="1"/>
</dbReference>
<name>A0A078KYJ2_9GAMM</name>
<keyword evidence="8" id="KW-0238">DNA-binding</keyword>
<dbReference type="EMBL" id="CCSB01000001">
    <property type="protein sequence ID" value="CDZ76818.1"/>
    <property type="molecule type" value="Genomic_DNA"/>
</dbReference>
<evidence type="ECO:0000313" key="9">
    <source>
        <dbReference type="Proteomes" id="UP000044071"/>
    </source>
</evidence>
<dbReference type="OrthoDB" id="7359894at2"/>
<dbReference type="Proteomes" id="UP000044071">
    <property type="component" value="Unassembled WGS sequence"/>
</dbReference>
<dbReference type="InterPro" id="IPR052027">
    <property type="entry name" value="PspC"/>
</dbReference>
<feature type="transmembrane region" description="Helical" evidence="6">
    <location>
        <begin position="36"/>
        <end position="63"/>
    </location>
</feature>
<comment type="subcellular location">
    <subcellularLocation>
        <location evidence="1">Cell membrane</location>
        <topology evidence="1">Single-pass membrane protein</topology>
    </subcellularLocation>
</comment>
<dbReference type="PANTHER" id="PTHR33885:SF3">
    <property type="entry name" value="PHAGE SHOCK PROTEIN C"/>
    <property type="match status" value="1"/>
</dbReference>
<evidence type="ECO:0000256" key="6">
    <source>
        <dbReference type="SAM" id="Phobius"/>
    </source>
</evidence>
<feature type="domain" description="Phage shock protein PspC N-terminal" evidence="7">
    <location>
        <begin position="9"/>
        <end position="65"/>
    </location>
</feature>
<dbReference type="STRING" id="1034943.BN59_01094"/>
<dbReference type="InterPro" id="IPR007168">
    <property type="entry name" value="Phageshock_PspC_N"/>
</dbReference>
<dbReference type="PANTHER" id="PTHR33885">
    <property type="entry name" value="PHAGE SHOCK PROTEIN C"/>
    <property type="match status" value="1"/>
</dbReference>
<dbReference type="eggNOG" id="COG1983">
    <property type="taxonomic scope" value="Bacteria"/>
</dbReference>
<dbReference type="RefSeq" id="WP_043873266.1">
    <property type="nucleotide sequence ID" value="NZ_CCVW01000001.1"/>
</dbReference>
<keyword evidence="9" id="KW-1185">Reference proteome</keyword>
<keyword evidence="2" id="KW-1003">Cell membrane</keyword>
<dbReference type="AlphaFoldDB" id="A0A078KYJ2"/>
<keyword evidence="3 6" id="KW-0812">Transmembrane</keyword>
<dbReference type="GO" id="GO:0005886">
    <property type="term" value="C:plasma membrane"/>
    <property type="evidence" value="ECO:0007669"/>
    <property type="project" value="UniProtKB-SubCell"/>
</dbReference>